<dbReference type="GO" id="GO:0016779">
    <property type="term" value="F:nucleotidyltransferase activity"/>
    <property type="evidence" value="ECO:0007669"/>
    <property type="project" value="InterPro"/>
</dbReference>
<dbReference type="AlphaFoldDB" id="A0A5R9F6B7"/>
<dbReference type="CDD" id="cd05403">
    <property type="entry name" value="NT_KNTase_like"/>
    <property type="match status" value="1"/>
</dbReference>
<reference evidence="2 3" key="1">
    <citation type="submission" date="2019-04" db="EMBL/GenBank/DDBJ databases">
        <title>Bacillus caeni sp. nov., a bacterium isolated from mangrove sediment.</title>
        <authorList>
            <person name="Huang H."/>
            <person name="Mo K."/>
            <person name="Hu Y."/>
        </authorList>
    </citation>
    <scope>NUCLEOTIDE SEQUENCE [LARGE SCALE GENOMIC DNA]</scope>
    <source>
        <strain evidence="2 3">HB172195</strain>
    </source>
</reference>
<dbReference type="Pfam" id="PF01909">
    <property type="entry name" value="NTP_transf_2"/>
    <property type="match status" value="1"/>
</dbReference>
<evidence type="ECO:0000313" key="2">
    <source>
        <dbReference type="EMBL" id="TLS38039.1"/>
    </source>
</evidence>
<comment type="caution">
    <text evidence="2">The sequence shown here is derived from an EMBL/GenBank/DDBJ whole genome shotgun (WGS) entry which is preliminary data.</text>
</comment>
<dbReference type="InterPro" id="IPR043519">
    <property type="entry name" value="NT_sf"/>
</dbReference>
<dbReference type="OrthoDB" id="5643411at2"/>
<feature type="domain" description="Polymerase nucleotidyl transferase" evidence="1">
    <location>
        <begin position="18"/>
        <end position="89"/>
    </location>
</feature>
<accession>A0A5R9F6B7</accession>
<sequence length="110" mass="12467">MQTIHQEFPYSVQQQLNELNKRLIDILGNDLTGIYLHGSLAMGCFNPARSDIDILAVSSSSLSFKQKETLLDYLLEISNNPHPLEISVLSEASLHPWKHPSPFEFHYSEA</sequence>
<evidence type="ECO:0000313" key="3">
    <source>
        <dbReference type="Proteomes" id="UP000308230"/>
    </source>
</evidence>
<dbReference type="InterPro" id="IPR002934">
    <property type="entry name" value="Polymerase_NTP_transf_dom"/>
</dbReference>
<dbReference type="Gene3D" id="3.30.460.10">
    <property type="entry name" value="Beta Polymerase, domain 2"/>
    <property type="match status" value="1"/>
</dbReference>
<evidence type="ECO:0000259" key="1">
    <source>
        <dbReference type="Pfam" id="PF01909"/>
    </source>
</evidence>
<protein>
    <submittedName>
        <fullName evidence="2">Nucleotidyltransferase domain-containing protein</fullName>
    </submittedName>
</protein>
<dbReference type="RefSeq" id="WP_138124111.1">
    <property type="nucleotide sequence ID" value="NZ_SWLG01000004.1"/>
</dbReference>
<proteinExistence type="predicted"/>
<keyword evidence="3" id="KW-1185">Reference proteome</keyword>
<name>A0A5R9F6B7_9BACL</name>
<dbReference type="SUPFAM" id="SSF81301">
    <property type="entry name" value="Nucleotidyltransferase"/>
    <property type="match status" value="1"/>
</dbReference>
<gene>
    <name evidence="2" type="ORF">FCL54_05700</name>
</gene>
<dbReference type="EMBL" id="SWLG01000004">
    <property type="protein sequence ID" value="TLS38039.1"/>
    <property type="molecule type" value="Genomic_DNA"/>
</dbReference>
<dbReference type="Proteomes" id="UP000308230">
    <property type="component" value="Unassembled WGS sequence"/>
</dbReference>
<organism evidence="2 3">
    <name type="scientific">Exobacillus caeni</name>
    <dbReference type="NCBI Taxonomy" id="2574798"/>
    <lineage>
        <taxon>Bacteria</taxon>
        <taxon>Bacillati</taxon>
        <taxon>Bacillota</taxon>
        <taxon>Bacilli</taxon>
        <taxon>Bacillales</taxon>
        <taxon>Guptibacillaceae</taxon>
        <taxon>Exobacillus</taxon>
    </lineage>
</organism>
<keyword evidence="2" id="KW-0808">Transferase</keyword>